<name>A0ACC1NEU1_9PEZI</name>
<evidence type="ECO:0000313" key="1">
    <source>
        <dbReference type="EMBL" id="KAJ2977564.1"/>
    </source>
</evidence>
<gene>
    <name evidence="1" type="ORF">NUW58_g7773</name>
</gene>
<reference evidence="1" key="1">
    <citation type="submission" date="2022-10" db="EMBL/GenBank/DDBJ databases">
        <title>Genome Sequence of Xylaria curta.</title>
        <authorList>
            <person name="Buettner E."/>
        </authorList>
    </citation>
    <scope>NUCLEOTIDE SEQUENCE</scope>
    <source>
        <strain evidence="1">Babe10</strain>
    </source>
</reference>
<accession>A0ACC1NEU1</accession>
<keyword evidence="2" id="KW-1185">Reference proteome</keyword>
<evidence type="ECO:0000313" key="2">
    <source>
        <dbReference type="Proteomes" id="UP001143856"/>
    </source>
</evidence>
<proteinExistence type="predicted"/>
<protein>
    <submittedName>
        <fullName evidence="1">Uncharacterized protein</fullName>
    </submittedName>
</protein>
<comment type="caution">
    <text evidence="1">The sequence shown here is derived from an EMBL/GenBank/DDBJ whole genome shotgun (WGS) entry which is preliminary data.</text>
</comment>
<organism evidence="1 2">
    <name type="scientific">Xylaria curta</name>
    <dbReference type="NCBI Taxonomy" id="42375"/>
    <lineage>
        <taxon>Eukaryota</taxon>
        <taxon>Fungi</taxon>
        <taxon>Dikarya</taxon>
        <taxon>Ascomycota</taxon>
        <taxon>Pezizomycotina</taxon>
        <taxon>Sordariomycetes</taxon>
        <taxon>Xylariomycetidae</taxon>
        <taxon>Xylariales</taxon>
        <taxon>Xylariaceae</taxon>
        <taxon>Xylaria</taxon>
    </lineage>
</organism>
<dbReference type="Proteomes" id="UP001143856">
    <property type="component" value="Unassembled WGS sequence"/>
</dbReference>
<sequence length="264" mass="30316">MAGSQPESNMELDPKYDHYDFPTTAVEARDGHAGYLTAGQQAQVHQLRMMLESEGFKKRLDTLTLLRFLRARKWDVAAAKKMFTESEEWRNNLTVWDPSKGVYRPMSLALEDPDKNPPAEPLKLDELVQTWDKDGSFKRGLSGLYTQYYHKTDKDGRPCYFEKLGKVNFDELKKKHYTNDRMLLNLAVEYEKMVDPRLPACSRQAGHLLETSCSVLDANGVGFTGQGLIINYIRQTSAMSNANYPERLGIPRPRHRLQDPRSQQ</sequence>
<dbReference type="EMBL" id="JAPDGR010002118">
    <property type="protein sequence ID" value="KAJ2977564.1"/>
    <property type="molecule type" value="Genomic_DNA"/>
</dbReference>